<dbReference type="InterPro" id="IPR051316">
    <property type="entry name" value="Zinc-reg_GTPase_activator"/>
</dbReference>
<dbReference type="EMBL" id="JAOQJZ010000018">
    <property type="protein sequence ID" value="MCU6706860.1"/>
    <property type="molecule type" value="Genomic_DNA"/>
</dbReference>
<evidence type="ECO:0000313" key="3">
    <source>
        <dbReference type="EMBL" id="MCU6706860.1"/>
    </source>
</evidence>
<dbReference type="SUPFAM" id="SSF52540">
    <property type="entry name" value="P-loop containing nucleoside triphosphate hydrolases"/>
    <property type="match status" value="1"/>
</dbReference>
<dbReference type="PANTHER" id="PTHR13748:SF62">
    <property type="entry name" value="COBW DOMAIN-CONTAINING PROTEIN"/>
    <property type="match status" value="1"/>
</dbReference>
<accession>A0AAE3LIT9</accession>
<dbReference type="InterPro" id="IPR011629">
    <property type="entry name" value="CobW-like_C"/>
</dbReference>
<feature type="domain" description="CobW C-terminal" evidence="2">
    <location>
        <begin position="248"/>
        <end position="311"/>
    </location>
</feature>
<dbReference type="InterPro" id="IPR027417">
    <property type="entry name" value="P-loop_NTPase"/>
</dbReference>
<dbReference type="Pfam" id="PF07683">
    <property type="entry name" value="CobW_C"/>
    <property type="match status" value="1"/>
</dbReference>
<name>A0AAE3LIT9_9FIRM</name>
<dbReference type="Gene3D" id="3.40.50.300">
    <property type="entry name" value="P-loop containing nucleotide triphosphate hydrolases"/>
    <property type="match status" value="1"/>
</dbReference>
<protein>
    <submittedName>
        <fullName evidence="3">GTP-binding protein</fullName>
    </submittedName>
</protein>
<dbReference type="GO" id="GO:0005737">
    <property type="term" value="C:cytoplasm"/>
    <property type="evidence" value="ECO:0007669"/>
    <property type="project" value="TreeGrafter"/>
</dbReference>
<comment type="caution">
    <text evidence="3">The sequence shown here is derived from an EMBL/GenBank/DDBJ whole genome shotgun (WGS) entry which is preliminary data.</text>
</comment>
<sequence length="317" mass="36079">MNTEKKKTKVDLVTGFLGAGKTTFIKKYARYLLDKGCKIGVLENDFGAVNVDMLLLQELLDENCDLEMVSAADKDCHRRRFKTKLIAMGMRGLDRVIVEPSGIYEADEFFDVLREEPLDNWYEIGSVITIADACLDTNLSEASDYLLASQLSEAGIVLMSRCQEATKQELEDTLKHLEAVQKKFHCHRMTKPEIIMKDWSGLTDDDMERIANSGYEPDSHEKLWFDQDKAYTSLYFMNMKLPDNAMEDAVSRLMSDSKCGRIFRVKGFMQNAEGEWLELNATHKNITVEPIERGQAVFIVIGEGLDNEHIDGYFVPV</sequence>
<evidence type="ECO:0000259" key="1">
    <source>
        <dbReference type="Pfam" id="PF02492"/>
    </source>
</evidence>
<reference evidence="3 4" key="1">
    <citation type="journal article" date="2021" name="ISME Commun">
        <title>Automated analysis of genomic sequences facilitates high-throughput and comprehensive description of bacteria.</title>
        <authorList>
            <person name="Hitch T.C.A."/>
        </authorList>
    </citation>
    <scope>NUCLEOTIDE SEQUENCE [LARGE SCALE GENOMIC DNA]</scope>
    <source>
        <strain evidence="3 4">Sanger_31</strain>
    </source>
</reference>
<gene>
    <name evidence="3" type="ORF">OCV57_13150</name>
</gene>
<dbReference type="PANTHER" id="PTHR13748">
    <property type="entry name" value="COBW-RELATED"/>
    <property type="match status" value="1"/>
</dbReference>
<proteinExistence type="predicted"/>
<evidence type="ECO:0000313" key="4">
    <source>
        <dbReference type="Proteomes" id="UP001208131"/>
    </source>
</evidence>
<organism evidence="3 4">
    <name type="scientific">Hominimerdicola aceti</name>
    <dbReference type="NCBI Taxonomy" id="2981726"/>
    <lineage>
        <taxon>Bacteria</taxon>
        <taxon>Bacillati</taxon>
        <taxon>Bacillota</taxon>
        <taxon>Clostridia</taxon>
        <taxon>Eubacteriales</taxon>
        <taxon>Oscillospiraceae</taxon>
        <taxon>Hominimerdicola</taxon>
    </lineage>
</organism>
<dbReference type="Proteomes" id="UP001208131">
    <property type="component" value="Unassembled WGS sequence"/>
</dbReference>
<dbReference type="InterPro" id="IPR003495">
    <property type="entry name" value="CobW/HypB/UreG_nucleotide-bd"/>
</dbReference>
<dbReference type="RefSeq" id="WP_267301924.1">
    <property type="nucleotide sequence ID" value="NZ_JAOQJZ010000018.1"/>
</dbReference>
<keyword evidence="4" id="KW-1185">Reference proteome</keyword>
<evidence type="ECO:0000259" key="2">
    <source>
        <dbReference type="Pfam" id="PF07683"/>
    </source>
</evidence>
<dbReference type="Pfam" id="PF02492">
    <property type="entry name" value="cobW"/>
    <property type="match status" value="1"/>
</dbReference>
<feature type="domain" description="CobW/HypB/UreG nucleotide-binding" evidence="1">
    <location>
        <begin position="11"/>
        <end position="182"/>
    </location>
</feature>
<dbReference type="AlphaFoldDB" id="A0AAE3LIT9"/>